<organism evidence="2 3">
    <name type="scientific">Bacillus gaemokensis</name>
    <dbReference type="NCBI Taxonomy" id="574375"/>
    <lineage>
        <taxon>Bacteria</taxon>
        <taxon>Bacillati</taxon>
        <taxon>Bacillota</taxon>
        <taxon>Bacilli</taxon>
        <taxon>Bacillales</taxon>
        <taxon>Bacillaceae</taxon>
        <taxon>Bacillus</taxon>
        <taxon>Bacillus cereus group</taxon>
    </lineage>
</organism>
<keyword evidence="1" id="KW-1133">Transmembrane helix</keyword>
<dbReference type="AlphaFoldDB" id="A0A073KD77"/>
<proteinExistence type="predicted"/>
<keyword evidence="3" id="KW-1185">Reference proteome</keyword>
<keyword evidence="1" id="KW-0472">Membrane</keyword>
<accession>A0A073KD77</accession>
<dbReference type="Proteomes" id="UP000027778">
    <property type="component" value="Unassembled WGS sequence"/>
</dbReference>
<name>A0A073KD77_9BACI</name>
<sequence length="92" mass="10170">MISESISKKMNIISICLSVVQAILFLVLSFVDLNIKGAVFEILVTTYLLPACAILFAFLGIKHDLSKWAWMSIVMSYVFQIILGILIMSGGI</sequence>
<dbReference type="EMBL" id="JOTM01000002">
    <property type="protein sequence ID" value="KEK25224.1"/>
    <property type="molecule type" value="Genomic_DNA"/>
</dbReference>
<reference evidence="2 3" key="1">
    <citation type="submission" date="2014-06" db="EMBL/GenBank/DDBJ databases">
        <title>Draft genome sequence of Bacillus gaemokensis JCM 15801 (MCCC 1A00707).</title>
        <authorList>
            <person name="Lai Q."/>
            <person name="Liu Y."/>
            <person name="Shao Z."/>
        </authorList>
    </citation>
    <scope>NUCLEOTIDE SEQUENCE [LARGE SCALE GENOMIC DNA]</scope>
    <source>
        <strain evidence="2 3">JCM 15801</strain>
    </source>
</reference>
<evidence type="ECO:0000256" key="1">
    <source>
        <dbReference type="SAM" id="Phobius"/>
    </source>
</evidence>
<dbReference type="RefSeq" id="WP_033673044.1">
    <property type="nucleotide sequence ID" value="NZ_JOTM01000002.1"/>
</dbReference>
<protein>
    <submittedName>
        <fullName evidence="2">Uncharacterized protein</fullName>
    </submittedName>
</protein>
<keyword evidence="1" id="KW-0812">Transmembrane</keyword>
<feature type="transmembrane region" description="Helical" evidence="1">
    <location>
        <begin position="37"/>
        <end position="61"/>
    </location>
</feature>
<evidence type="ECO:0000313" key="2">
    <source>
        <dbReference type="EMBL" id="KEK25224.1"/>
    </source>
</evidence>
<feature type="transmembrane region" description="Helical" evidence="1">
    <location>
        <begin position="12"/>
        <end position="31"/>
    </location>
</feature>
<feature type="transmembrane region" description="Helical" evidence="1">
    <location>
        <begin position="68"/>
        <end position="88"/>
    </location>
</feature>
<comment type="caution">
    <text evidence="2">The sequence shown here is derived from an EMBL/GenBank/DDBJ whole genome shotgun (WGS) entry which is preliminary data.</text>
</comment>
<dbReference type="OrthoDB" id="2943267at2"/>
<evidence type="ECO:0000313" key="3">
    <source>
        <dbReference type="Proteomes" id="UP000027778"/>
    </source>
</evidence>
<gene>
    <name evidence="2" type="ORF">BAGA_11360</name>
</gene>